<reference evidence="5" key="1">
    <citation type="submission" date="2009-10" db="EMBL/GenBank/DDBJ databases">
        <title>Diversity of trophic interactions inside an arsenic-rich microbial ecosystem.</title>
        <authorList>
            <person name="Bertin P.N."/>
            <person name="Heinrich-Salmeron A."/>
            <person name="Pelletier E."/>
            <person name="Goulhen-Chollet F."/>
            <person name="Arsene-Ploetze F."/>
            <person name="Gallien S."/>
            <person name="Calteau A."/>
            <person name="Vallenet D."/>
            <person name="Casiot C."/>
            <person name="Chane-Woon-Ming B."/>
            <person name="Giloteaux L."/>
            <person name="Barakat M."/>
            <person name="Bonnefoy V."/>
            <person name="Bruneel O."/>
            <person name="Chandler M."/>
            <person name="Cleiss J."/>
            <person name="Duran R."/>
            <person name="Elbaz-Poulichet F."/>
            <person name="Fonknechten N."/>
            <person name="Lauga B."/>
            <person name="Mornico D."/>
            <person name="Ortet P."/>
            <person name="Schaeffer C."/>
            <person name="Siguier P."/>
            <person name="Alexander Thil Smith A."/>
            <person name="Van Dorsselaer A."/>
            <person name="Weissenbach J."/>
            <person name="Medigue C."/>
            <person name="Le Paslier D."/>
        </authorList>
    </citation>
    <scope>NUCLEOTIDE SEQUENCE</scope>
</reference>
<dbReference type="GO" id="GO:0046872">
    <property type="term" value="F:metal ion binding"/>
    <property type="evidence" value="ECO:0007669"/>
    <property type="project" value="UniProtKB-KW"/>
</dbReference>
<keyword evidence="3" id="KW-0460">Magnesium</keyword>
<dbReference type="SUPFAM" id="SSF56784">
    <property type="entry name" value="HAD-like"/>
    <property type="match status" value="1"/>
</dbReference>
<dbReference type="PANTHER" id="PTHR43434:SF23">
    <property type="entry name" value="PHOSPHOGLYCOLATE PHOSPHATASE"/>
    <property type="match status" value="1"/>
</dbReference>
<keyword evidence="4" id="KW-0119">Carbohydrate metabolism</keyword>
<evidence type="ECO:0000256" key="4">
    <source>
        <dbReference type="ARBA" id="ARBA00023277"/>
    </source>
</evidence>
<dbReference type="Gene3D" id="1.10.150.240">
    <property type="entry name" value="Putative phosphatase, domain 2"/>
    <property type="match status" value="1"/>
</dbReference>
<dbReference type="EC" id="3.1.3.18" evidence="5"/>
<dbReference type="EMBL" id="CABM01000044">
    <property type="protein sequence ID" value="CBH97545.1"/>
    <property type="molecule type" value="Genomic_DNA"/>
</dbReference>
<dbReference type="InterPro" id="IPR041492">
    <property type="entry name" value="HAD_2"/>
</dbReference>
<dbReference type="AlphaFoldDB" id="E6PRJ0"/>
<keyword evidence="2 5" id="KW-0378">Hydrolase</keyword>
<dbReference type="InterPro" id="IPR050155">
    <property type="entry name" value="HAD-like_hydrolase_sf"/>
</dbReference>
<gene>
    <name evidence="5" type="ORF">CARN2_3018</name>
</gene>
<dbReference type="Pfam" id="PF13419">
    <property type="entry name" value="HAD_2"/>
    <property type="match status" value="1"/>
</dbReference>
<evidence type="ECO:0000256" key="2">
    <source>
        <dbReference type="ARBA" id="ARBA00022801"/>
    </source>
</evidence>
<sequence>MTPPFQAILFDLDGTLADTAPDLAAALNRMRLERGMEALPLALLRPMASHGARGLIQVGFELGPDHAGYLPLRDEFLRNYAQDICVHTRLFPGVERVLRQLADQAIPWGIVTNKVATLTHQLLACMPLPFPPGCVVSGDTTAKPKPAPDPLLHASAVLGVPAQRCLYVGDDLRDMQAAHAAGMGAVAAAYGYCGHQEPRHWGAQFILDEPTQLLQLGLI</sequence>
<comment type="caution">
    <text evidence="5">The sequence shown here is derived from an EMBL/GenBank/DDBJ whole genome shotgun (WGS) entry which is preliminary data.</text>
</comment>
<dbReference type="GO" id="GO:0008967">
    <property type="term" value="F:phosphoglycolate phosphatase activity"/>
    <property type="evidence" value="ECO:0007669"/>
    <property type="project" value="UniProtKB-EC"/>
</dbReference>
<accession>E6PRJ0</accession>
<evidence type="ECO:0000256" key="1">
    <source>
        <dbReference type="ARBA" id="ARBA00022723"/>
    </source>
</evidence>
<dbReference type="GO" id="GO:0005829">
    <property type="term" value="C:cytosol"/>
    <property type="evidence" value="ECO:0007669"/>
    <property type="project" value="TreeGrafter"/>
</dbReference>
<dbReference type="SFLD" id="SFLDG01129">
    <property type="entry name" value="C1.5:_HAD__Beta-PGM__Phosphata"/>
    <property type="match status" value="1"/>
</dbReference>
<dbReference type="GO" id="GO:0006281">
    <property type="term" value="P:DNA repair"/>
    <property type="evidence" value="ECO:0007669"/>
    <property type="project" value="TreeGrafter"/>
</dbReference>
<dbReference type="Gene3D" id="3.40.50.1000">
    <property type="entry name" value="HAD superfamily/HAD-like"/>
    <property type="match status" value="1"/>
</dbReference>
<dbReference type="InterPro" id="IPR023198">
    <property type="entry name" value="PGP-like_dom2"/>
</dbReference>
<dbReference type="PANTHER" id="PTHR43434">
    <property type="entry name" value="PHOSPHOGLYCOLATE PHOSPHATASE"/>
    <property type="match status" value="1"/>
</dbReference>
<dbReference type="InterPro" id="IPR023214">
    <property type="entry name" value="HAD_sf"/>
</dbReference>
<evidence type="ECO:0000313" key="5">
    <source>
        <dbReference type="EMBL" id="CBH97545.1"/>
    </source>
</evidence>
<dbReference type="SFLD" id="SFLDS00003">
    <property type="entry name" value="Haloacid_Dehalogenase"/>
    <property type="match status" value="1"/>
</dbReference>
<organism evidence="5">
    <name type="scientific">mine drainage metagenome</name>
    <dbReference type="NCBI Taxonomy" id="410659"/>
    <lineage>
        <taxon>unclassified sequences</taxon>
        <taxon>metagenomes</taxon>
        <taxon>ecological metagenomes</taxon>
    </lineage>
</organism>
<proteinExistence type="predicted"/>
<evidence type="ECO:0000256" key="3">
    <source>
        <dbReference type="ARBA" id="ARBA00022842"/>
    </source>
</evidence>
<protein>
    <submittedName>
        <fullName evidence="5">Putative phosphoglycolate phosphatase</fullName>
        <ecNumber evidence="5">3.1.3.18</ecNumber>
    </submittedName>
</protein>
<keyword evidence="1" id="KW-0479">Metal-binding</keyword>
<name>E6PRJ0_9ZZZZ</name>
<dbReference type="InterPro" id="IPR036412">
    <property type="entry name" value="HAD-like_sf"/>
</dbReference>